<feature type="compositionally biased region" description="Basic and acidic residues" evidence="7">
    <location>
        <begin position="929"/>
        <end position="945"/>
    </location>
</feature>
<dbReference type="SUPFAM" id="SSF57850">
    <property type="entry name" value="RING/U-box"/>
    <property type="match status" value="1"/>
</dbReference>
<reference evidence="10 11" key="1">
    <citation type="submission" date="2022-05" db="EMBL/GenBank/DDBJ databases">
        <authorList>
            <consortium name="Genoscope - CEA"/>
            <person name="William W."/>
        </authorList>
    </citation>
    <scope>NUCLEOTIDE SEQUENCE [LARGE SCALE GENOMIC DNA]</scope>
</reference>
<feature type="domain" description="RING-type" evidence="8">
    <location>
        <begin position="846"/>
        <end position="886"/>
    </location>
</feature>
<proteinExistence type="predicted"/>
<keyword evidence="2 6" id="KW-0479">Metal-binding</keyword>
<evidence type="ECO:0000256" key="7">
    <source>
        <dbReference type="SAM" id="MobiDB-lite"/>
    </source>
</evidence>
<dbReference type="CDD" id="cd17084">
    <property type="entry name" value="RAWUL_PCGF5"/>
    <property type="match status" value="1"/>
</dbReference>
<dbReference type="InterPro" id="IPR032443">
    <property type="entry name" value="RAWUL"/>
</dbReference>
<comment type="caution">
    <text evidence="10">The sequence shown here is derived from an EMBL/GenBank/DDBJ whole genome shotgun (WGS) entry which is preliminary data.</text>
</comment>
<comment type="subcellular location">
    <subcellularLocation>
        <location evidence="1">Nucleus</location>
    </subcellularLocation>
</comment>
<feature type="zinc finger region" description="C3H1-type" evidence="6">
    <location>
        <begin position="461"/>
        <end position="486"/>
    </location>
</feature>
<evidence type="ECO:0000256" key="5">
    <source>
        <dbReference type="ARBA" id="ARBA00023242"/>
    </source>
</evidence>
<dbReference type="InterPro" id="IPR018957">
    <property type="entry name" value="Znf_C3HC4_RING-type"/>
</dbReference>
<protein>
    <recommendedName>
        <fullName evidence="12">RING-type E3 ubiquitin transferase</fullName>
    </recommendedName>
</protein>
<dbReference type="InterPro" id="IPR056629">
    <property type="entry name" value="KH_N4BP1_1st"/>
</dbReference>
<feature type="region of interest" description="Disordered" evidence="7">
    <location>
        <begin position="929"/>
        <end position="962"/>
    </location>
</feature>
<dbReference type="SMART" id="SM00184">
    <property type="entry name" value="RING"/>
    <property type="match status" value="1"/>
</dbReference>
<feature type="region of interest" description="Disordered" evidence="7">
    <location>
        <begin position="735"/>
        <end position="759"/>
    </location>
</feature>
<dbReference type="Pfam" id="PF16207">
    <property type="entry name" value="RAWUL"/>
    <property type="match status" value="2"/>
</dbReference>
<feature type="compositionally biased region" description="Basic and acidic residues" evidence="7">
    <location>
        <begin position="741"/>
        <end position="753"/>
    </location>
</feature>
<organism evidence="10 11">
    <name type="scientific">Porites lobata</name>
    <dbReference type="NCBI Taxonomy" id="104759"/>
    <lineage>
        <taxon>Eukaryota</taxon>
        <taxon>Metazoa</taxon>
        <taxon>Cnidaria</taxon>
        <taxon>Anthozoa</taxon>
        <taxon>Hexacorallia</taxon>
        <taxon>Scleractinia</taxon>
        <taxon>Fungiina</taxon>
        <taxon>Poritidae</taxon>
        <taxon>Porites</taxon>
    </lineage>
</organism>
<evidence type="ECO:0000256" key="1">
    <source>
        <dbReference type="ARBA" id="ARBA00004123"/>
    </source>
</evidence>
<dbReference type="InterPro" id="IPR021869">
    <property type="entry name" value="RNase_Zc3h12_NYN"/>
</dbReference>
<evidence type="ECO:0000256" key="6">
    <source>
        <dbReference type="PROSITE-ProRule" id="PRU00723"/>
    </source>
</evidence>
<feature type="region of interest" description="Disordered" evidence="7">
    <location>
        <begin position="485"/>
        <end position="562"/>
    </location>
</feature>
<dbReference type="InterPro" id="IPR000571">
    <property type="entry name" value="Znf_CCCH"/>
</dbReference>
<dbReference type="InterPro" id="IPR040546">
    <property type="entry name" value="Rege-1_UBA-like"/>
</dbReference>
<dbReference type="CDD" id="cd09032">
    <property type="entry name" value="KH-I_N4BP1_like_rpt1"/>
    <property type="match status" value="1"/>
</dbReference>
<evidence type="ECO:0000313" key="11">
    <source>
        <dbReference type="Proteomes" id="UP001159405"/>
    </source>
</evidence>
<dbReference type="CDD" id="cd16737">
    <property type="entry name" value="RING-HC_PCGF5"/>
    <property type="match status" value="1"/>
</dbReference>
<dbReference type="PANTHER" id="PTHR45893">
    <property type="entry name" value="POLYCOMB GROUP RING FINGER PROTEIN"/>
    <property type="match status" value="1"/>
</dbReference>
<dbReference type="Pfam" id="PF00097">
    <property type="entry name" value="zf-C3HC4"/>
    <property type="match status" value="1"/>
</dbReference>
<feature type="compositionally biased region" description="Basic and acidic residues" evidence="7">
    <location>
        <begin position="662"/>
        <end position="682"/>
    </location>
</feature>
<feature type="compositionally biased region" description="Basic and acidic residues" evidence="7">
    <location>
        <begin position="532"/>
        <end position="546"/>
    </location>
</feature>
<evidence type="ECO:0008006" key="12">
    <source>
        <dbReference type="Google" id="ProtNLM"/>
    </source>
</evidence>
<dbReference type="EMBL" id="CALNXK010000070">
    <property type="protein sequence ID" value="CAH3142958.1"/>
    <property type="molecule type" value="Genomic_DNA"/>
</dbReference>
<evidence type="ECO:0000256" key="3">
    <source>
        <dbReference type="ARBA" id="ARBA00022771"/>
    </source>
</evidence>
<keyword evidence="11" id="KW-1185">Reference proteome</keyword>
<dbReference type="Pfam" id="PF18039">
    <property type="entry name" value="UBA_6"/>
    <property type="match status" value="1"/>
</dbReference>
<dbReference type="Gene3D" id="3.30.40.10">
    <property type="entry name" value="Zinc/RING finger domain, C3HC4 (zinc finger)"/>
    <property type="match status" value="1"/>
</dbReference>
<accession>A0ABN8PGL2</accession>
<dbReference type="Proteomes" id="UP001159405">
    <property type="component" value="Unassembled WGS sequence"/>
</dbReference>
<name>A0ABN8PGL2_9CNID</name>
<evidence type="ECO:0000256" key="4">
    <source>
        <dbReference type="ARBA" id="ARBA00022833"/>
    </source>
</evidence>
<evidence type="ECO:0000256" key="2">
    <source>
        <dbReference type="ARBA" id="ARBA00022723"/>
    </source>
</evidence>
<evidence type="ECO:0000259" key="8">
    <source>
        <dbReference type="PROSITE" id="PS50089"/>
    </source>
</evidence>
<keyword evidence="5" id="KW-0539">Nucleus</keyword>
<dbReference type="Gene3D" id="3.10.20.90">
    <property type="entry name" value="Phosphatidylinositol 3-kinase Catalytic Subunit, Chain A, domain 1"/>
    <property type="match status" value="2"/>
</dbReference>
<feature type="compositionally biased region" description="Basic and acidic residues" evidence="7">
    <location>
        <begin position="485"/>
        <end position="496"/>
    </location>
</feature>
<dbReference type="PROSITE" id="PS50103">
    <property type="entry name" value="ZF_C3H1"/>
    <property type="match status" value="1"/>
</dbReference>
<dbReference type="PROSITE" id="PS50089">
    <property type="entry name" value="ZF_RING_2"/>
    <property type="match status" value="1"/>
</dbReference>
<dbReference type="InterPro" id="IPR017907">
    <property type="entry name" value="Znf_RING_CS"/>
</dbReference>
<feature type="domain" description="C3H1-type" evidence="9">
    <location>
        <begin position="461"/>
        <end position="486"/>
    </location>
</feature>
<dbReference type="Pfam" id="PF23050">
    <property type="entry name" value="KH_N4BP1_1st"/>
    <property type="match status" value="1"/>
</dbReference>
<keyword evidence="3 6" id="KW-0863">Zinc-finger</keyword>
<evidence type="ECO:0000259" key="9">
    <source>
        <dbReference type="PROSITE" id="PS50103"/>
    </source>
</evidence>
<keyword evidence="4 6" id="KW-0862">Zinc</keyword>
<dbReference type="InterPro" id="IPR001841">
    <property type="entry name" value="Znf_RING"/>
</dbReference>
<feature type="compositionally biased region" description="Basic and acidic residues" evidence="7">
    <location>
        <begin position="697"/>
        <end position="714"/>
    </location>
</feature>
<sequence length="1077" mass="122542">MEKHRSIEFVIPRDKSPLLKETIERVCSLFGVNISLPNDLPSNENQWVCISGSSEERRGKAKSYITSLCGKDSVRHRVDLKIPGRLFDDLKNGRAGEELERFAGAVLSFNDSEVYVQGEDIAVALLESEIQRRIVAFTDGNELNTCSAKCADSDDLVHDSAENIPELSAVAGSTNTDIAPSMREFAHKLNYTDKEINVVIRTFGTEININQLLQELVKNSASTLQLSSASEDMFPVARGCSAPREVARGCSAPREVARGCSAPREPRVLYTRGAIPANSTRVAAIVEADNHVPFQADLLRPIVIDGSNVAMSHGNQQVFSCRGIKLCVQFFKRRGHTDITVFVPLWRKQELRPESPIAEREILDELSRQNVLKFTPSRKSGNRLIVCYDDKYTVELADRTGGIIVSNDGFRDLIKENPRWRETIEQRTLMYTFAGDLFMPPDDPLGRKGPSLDDFLKKGSATHPRICPYLKNCTFGNRCKYYHPERDTQRQQEKAAVRNPPENPELPTASPSVTASPTCQSTRTSTNGIHPRVGERFHSRIEHRGQPNDILARGSGQVSAPSHAYPCVPSGEEYYPCYPYYGDYHNAVPSDYRARNLPYQDPAPLYHHDVSQYSPLPPAQWPRPYNPQVPYPPPSGIGYPAGTYMHQYFEPAPVPVRQEEFNKTVRSGKRDVSGHRNIHKDSEVEEPPQKRHKSSSRKTDNSDDSDSKQNFHRDDPQIGVCLQYLRSCDEEQELVSGEMKNNSRVEHPGREQLSESTRNVSKMNGTMWELVRKYIRCSSRTTIGHIKKYLKLKLKLSAVDQVEVMCNGEIMGKDHTLEFVFMTRWRIQSNRERKLKLQELNPFITCKLCSGYLIRPTTITECLHTFCRSCIVKHLQDSDDNQCPICAILIHETNPFDMLRSDQTLEDVIYKLVPNLQENEQQREIHFHKEHKSDEEKEASEENKENNAAIPDSTTDEPAGKRVKLSADDYDSKENFHRDDPQIGVCLECLTDNSLQDPPVRELVRKYIRCSSRLTIAQVKKFLKVKLDLKTADQVEVMCNGEIMGKDHTLEFVYMTRWRIKEGSVLTLQYRPRMDFF</sequence>
<evidence type="ECO:0000313" key="10">
    <source>
        <dbReference type="EMBL" id="CAH3142958.1"/>
    </source>
</evidence>
<dbReference type="InterPro" id="IPR036612">
    <property type="entry name" value="KH_dom_type_1_sf"/>
</dbReference>
<gene>
    <name evidence="10" type="ORF">PLOB_00043147</name>
</gene>
<feature type="region of interest" description="Disordered" evidence="7">
    <location>
        <begin position="662"/>
        <end position="714"/>
    </location>
</feature>
<dbReference type="SUPFAM" id="SSF54791">
    <property type="entry name" value="Eukaryotic type KH-domain (KH-domain type I)"/>
    <property type="match status" value="1"/>
</dbReference>
<dbReference type="InterPro" id="IPR013083">
    <property type="entry name" value="Znf_RING/FYVE/PHD"/>
</dbReference>
<dbReference type="Gene3D" id="3.40.50.11980">
    <property type="match status" value="1"/>
</dbReference>
<dbReference type="PROSITE" id="PS00518">
    <property type="entry name" value="ZF_RING_1"/>
    <property type="match status" value="1"/>
</dbReference>
<dbReference type="Pfam" id="PF11977">
    <property type="entry name" value="RNase_Zc3h12a"/>
    <property type="match status" value="1"/>
</dbReference>
<dbReference type="InterPro" id="IPR051507">
    <property type="entry name" value="PcG_RING_finger"/>
</dbReference>
<feature type="compositionally biased region" description="Polar residues" evidence="7">
    <location>
        <begin position="509"/>
        <end position="528"/>
    </location>
</feature>